<protein>
    <submittedName>
        <fullName evidence="5">Uncharacterized protein</fullName>
    </submittedName>
</protein>
<evidence type="ECO:0000259" key="4">
    <source>
        <dbReference type="Pfam" id="PF24656"/>
    </source>
</evidence>
<keyword evidence="6" id="KW-1185">Reference proteome</keyword>
<evidence type="ECO:0000313" key="5">
    <source>
        <dbReference type="EMBL" id="OMJ67363.1"/>
    </source>
</evidence>
<dbReference type="GO" id="GO:1905515">
    <property type="term" value="P:non-motile cilium assembly"/>
    <property type="evidence" value="ECO:0007669"/>
    <property type="project" value="TreeGrafter"/>
</dbReference>
<reference evidence="5 6" key="1">
    <citation type="submission" date="2016-11" db="EMBL/GenBank/DDBJ databases">
        <title>The macronuclear genome of Stentor coeruleus: a giant cell with tiny introns.</title>
        <authorList>
            <person name="Slabodnick M."/>
            <person name="Ruby J.G."/>
            <person name="Reiff S.B."/>
            <person name="Swart E.C."/>
            <person name="Gosai S."/>
            <person name="Prabakaran S."/>
            <person name="Witkowska E."/>
            <person name="Larue G.E."/>
            <person name="Fisher S."/>
            <person name="Freeman R.M."/>
            <person name="Gunawardena J."/>
            <person name="Chu W."/>
            <person name="Stover N.A."/>
            <person name="Gregory B.D."/>
            <person name="Nowacki M."/>
            <person name="Derisi J."/>
            <person name="Roy S.W."/>
            <person name="Marshall W.F."/>
            <person name="Sood P."/>
        </authorList>
    </citation>
    <scope>NUCLEOTIDE SEQUENCE [LARGE SCALE GENOMIC DNA]</scope>
    <source>
        <strain evidence="5">WM001</strain>
    </source>
</reference>
<evidence type="ECO:0000256" key="2">
    <source>
        <dbReference type="SAM" id="MobiDB-lite"/>
    </source>
</evidence>
<feature type="domain" description="CC2D2A N-terminal C2" evidence="3">
    <location>
        <begin position="351"/>
        <end position="484"/>
    </location>
</feature>
<feature type="coiled-coil region" evidence="1">
    <location>
        <begin position="225"/>
        <end position="306"/>
    </location>
</feature>
<feature type="region of interest" description="Disordered" evidence="2">
    <location>
        <begin position="1"/>
        <end position="25"/>
    </location>
</feature>
<feature type="domain" description="CEP76/DRC7 peptidase-like" evidence="4">
    <location>
        <begin position="1051"/>
        <end position="1198"/>
    </location>
</feature>
<evidence type="ECO:0000256" key="1">
    <source>
        <dbReference type="SAM" id="Coils"/>
    </source>
</evidence>
<dbReference type="GO" id="GO:0035869">
    <property type="term" value="C:ciliary transition zone"/>
    <property type="evidence" value="ECO:0007669"/>
    <property type="project" value="TreeGrafter"/>
</dbReference>
<dbReference type="GO" id="GO:1904491">
    <property type="term" value="P:protein localization to ciliary transition zone"/>
    <property type="evidence" value="ECO:0007669"/>
    <property type="project" value="TreeGrafter"/>
</dbReference>
<dbReference type="InterPro" id="IPR056290">
    <property type="entry name" value="CEPT76/DRC7_peptidase-like_dom"/>
</dbReference>
<evidence type="ECO:0000313" key="6">
    <source>
        <dbReference type="Proteomes" id="UP000187209"/>
    </source>
</evidence>
<feature type="compositionally biased region" description="Basic and acidic residues" evidence="2">
    <location>
        <begin position="16"/>
        <end position="25"/>
    </location>
</feature>
<dbReference type="PANTHER" id="PTHR20837">
    <property type="entry name" value="CENTROSOMAL PROTEIN-RELATED"/>
    <property type="match status" value="1"/>
</dbReference>
<evidence type="ECO:0000259" key="3">
    <source>
        <dbReference type="Pfam" id="PF15625"/>
    </source>
</evidence>
<dbReference type="Proteomes" id="UP000187209">
    <property type="component" value="Unassembled WGS sequence"/>
</dbReference>
<dbReference type="PANTHER" id="PTHR20837:SF0">
    <property type="entry name" value="COILED-COIL AND C2 DOMAIN-CONTAINING PROTEIN 2A"/>
    <property type="match status" value="1"/>
</dbReference>
<accession>A0A1R2AS50</accession>
<dbReference type="InterPro" id="IPR028928">
    <property type="entry name" value="CC2D2AN-C2"/>
</dbReference>
<dbReference type="InterPro" id="IPR052434">
    <property type="entry name" value="Tectonic-like_complex_comp"/>
</dbReference>
<dbReference type="Pfam" id="PF15625">
    <property type="entry name" value="CC2D2AN-C2"/>
    <property type="match status" value="1"/>
</dbReference>
<proteinExistence type="predicted"/>
<gene>
    <name evidence="5" type="ORF">SteCoe_35496</name>
</gene>
<dbReference type="OrthoDB" id="2162143at2759"/>
<name>A0A1R2AS50_9CILI</name>
<keyword evidence="1" id="KW-0175">Coiled coil</keyword>
<organism evidence="5 6">
    <name type="scientific">Stentor coeruleus</name>
    <dbReference type="NCBI Taxonomy" id="5963"/>
    <lineage>
        <taxon>Eukaryota</taxon>
        <taxon>Sar</taxon>
        <taxon>Alveolata</taxon>
        <taxon>Ciliophora</taxon>
        <taxon>Postciliodesmatophora</taxon>
        <taxon>Heterotrichea</taxon>
        <taxon>Heterotrichida</taxon>
        <taxon>Stentoridae</taxon>
        <taxon>Stentor</taxon>
    </lineage>
</organism>
<sequence>MSNLPAENAQDPNIAKPEDLAPPKDPEEEKLINIVQMIPLLVDLPTPILRPPVDRYCDELEVLKPLEIGGLLGRGLLGFIKPAIVREEQKVLGESDKITLKDMKIDGIYTKGAQELTYNMQKLEQRLLRVKELSYFHRSNWELRLDSDLTTHFLSRPLDISLEPNPNTYLKNISALYSHRNNATKTKYYRLDLYLGVVNFRDHAMFCEEDYLAAQVKYLFYKYERRVSLCLLDHLENRLNALNEELQDKTAFFHKSTYAASTSEQAKNKLYQEDIEILQQSVTETQNRIEEERKTLQDMAEMLYNKWLDLKNQRQKQGHSNTSIRLGVRTIILSGKPPEYDFYLQSDNPADVINNNEKSRRLLIQATRIFVRIIVNGIYVTRTTKRFLTWPSFEVFFGERFELHLFTRPVKVRLEICTGMRWTRTLATLEFTPPGLNVRAMTSTGTFYKDLEFIGSVPMKGMFTDGNVRKVTGNVTLKSSWVGHSEKMPPIRFEDLALLPRNAYEIPTDLATYIDVNDPRNKDLLQYLMMKREEQIQNLLKQDAHFPHFRFNAYRYLLYRERYNFSALIDLPVPMLERDIINNPLLKRIIYTIQTREPTSEKIKYFYVQSLKNISIYNRPGVIRMRKLMQSFKIKQNRVRLGFEKDKTALENVVREFIMIERKYILQCWKFIFTPRRKLLPRKVKIPKVAVSTLATCKITIMIYKAVNVPIRTIGIEKEKKYIQNNFIGASKKAFALGPSQSQQGFGNRPYGSSYNNSMPMPNQAMGEEIQRPIGTRVNEIDEDRIIRYGLVERVQSFVEVVLNHNEKINIVRTIPFDGAFPEWNELLEITFTSLNKTEFTVDELLECDSILYFNLYDQLLSTANTVHVNEYKVKLERRFLGSFELPMLTILQNPNGIEASFRMNRPLCLQGYRIQRTDPFKAEEDKDLFNDPEKPTYISVRINLEPVLELPVDNEAEYYAGFETPSLLFFGSNWLSAVKNKKSMLKERRIQLWAENTEGQSVFLPRYLTALEPPIGLIVENDMDSIAKVARYVSLMPHIEDNQAFKDLPDIWSTCQEFLDLSFGDYEEHAILLCNYFKWIDKDRPNIKSYIVIGNGVPEGKSVYVLRRDTTKGDLELWNASSGVGYSIIQDPYSAKFLCINISRGTKNKVTDKEYTIGLKSVGCVFDENDIYFNIQDYSDPYVIDFNIDNPKSWMPFLGNSTRRATFFPNNIITTIQKPLEYEITPDVYLSEVQLSLEKHLREKFQEAKIKGDNRGFLWASHHINNRISELFPVLEVFYSSFRAGASESSLYTYQRERAKSTLNEVEQKLIEILSPNSFGATINSPLESPDKIWAKVKNTDVHNIGYDNCTYVLSVRIIPYPGFVASVWVYIGVIFSDISYRTH</sequence>
<dbReference type="EMBL" id="MPUH01001511">
    <property type="protein sequence ID" value="OMJ67363.1"/>
    <property type="molecule type" value="Genomic_DNA"/>
</dbReference>
<dbReference type="Pfam" id="PF24656">
    <property type="entry name" value="CEPT76_peptidase"/>
    <property type="match status" value="1"/>
</dbReference>
<comment type="caution">
    <text evidence="5">The sequence shown here is derived from an EMBL/GenBank/DDBJ whole genome shotgun (WGS) entry which is preliminary data.</text>
</comment>